<proteinExistence type="predicted"/>
<organism evidence="2 3">
    <name type="scientific">Paenibacillus sabuli</name>
    <dbReference type="NCBI Taxonomy" id="2772509"/>
    <lineage>
        <taxon>Bacteria</taxon>
        <taxon>Bacillati</taxon>
        <taxon>Bacillota</taxon>
        <taxon>Bacilli</taxon>
        <taxon>Bacillales</taxon>
        <taxon>Paenibacillaceae</taxon>
        <taxon>Paenibacillus</taxon>
    </lineage>
</organism>
<feature type="region of interest" description="Disordered" evidence="1">
    <location>
        <begin position="1"/>
        <end position="37"/>
    </location>
</feature>
<reference evidence="2" key="1">
    <citation type="submission" date="2020-09" db="EMBL/GenBank/DDBJ databases">
        <title>A novel bacterium of genus Paenibacillus, isolated from South China Sea.</title>
        <authorList>
            <person name="Huang H."/>
            <person name="Mo K."/>
            <person name="Hu Y."/>
        </authorList>
    </citation>
    <scope>NUCLEOTIDE SEQUENCE</scope>
    <source>
        <strain evidence="2">IB182496</strain>
    </source>
</reference>
<evidence type="ECO:0000313" key="3">
    <source>
        <dbReference type="Proteomes" id="UP000621560"/>
    </source>
</evidence>
<protein>
    <submittedName>
        <fullName evidence="2">Uncharacterized protein</fullName>
    </submittedName>
</protein>
<dbReference type="Proteomes" id="UP000621560">
    <property type="component" value="Unassembled WGS sequence"/>
</dbReference>
<comment type="caution">
    <text evidence="2">The sequence shown here is derived from an EMBL/GenBank/DDBJ whole genome shotgun (WGS) entry which is preliminary data.</text>
</comment>
<dbReference type="RefSeq" id="WP_190919214.1">
    <property type="nucleotide sequence ID" value="NZ_JACXIZ010000026.1"/>
</dbReference>
<sequence length="57" mass="6528">MRTRRWPRNPRRTKRVGAAWQQRADQSEADWRDGTSARLPGARWTETCSSVTVISGA</sequence>
<dbReference type="EMBL" id="JACXIZ010000026">
    <property type="protein sequence ID" value="MBD2846634.1"/>
    <property type="molecule type" value="Genomic_DNA"/>
</dbReference>
<gene>
    <name evidence="2" type="ORF">IDH44_15650</name>
</gene>
<name>A0A927BW78_9BACL</name>
<dbReference type="AlphaFoldDB" id="A0A927BW78"/>
<keyword evidence="3" id="KW-1185">Reference proteome</keyword>
<feature type="compositionally biased region" description="Basic residues" evidence="1">
    <location>
        <begin position="1"/>
        <end position="15"/>
    </location>
</feature>
<evidence type="ECO:0000313" key="2">
    <source>
        <dbReference type="EMBL" id="MBD2846634.1"/>
    </source>
</evidence>
<evidence type="ECO:0000256" key="1">
    <source>
        <dbReference type="SAM" id="MobiDB-lite"/>
    </source>
</evidence>
<feature type="compositionally biased region" description="Basic and acidic residues" evidence="1">
    <location>
        <begin position="25"/>
        <end position="35"/>
    </location>
</feature>
<accession>A0A927BW78</accession>